<dbReference type="CDD" id="cd04301">
    <property type="entry name" value="NAT_SF"/>
    <property type="match status" value="1"/>
</dbReference>
<dbReference type="PROSITE" id="PS51186">
    <property type="entry name" value="GNAT"/>
    <property type="match status" value="1"/>
</dbReference>
<dbReference type="PANTHER" id="PTHR43792">
    <property type="entry name" value="GNAT FAMILY, PUTATIVE (AFU_ORTHOLOGUE AFUA_3G00765)-RELATED-RELATED"/>
    <property type="match status" value="1"/>
</dbReference>
<name>A0A2T1DAQ0_9CYAN</name>
<keyword evidence="3" id="KW-1185">Reference proteome</keyword>
<reference evidence="2 3" key="2">
    <citation type="submission" date="2018-03" db="EMBL/GenBank/DDBJ databases">
        <title>The ancient ancestry and fast evolution of plastids.</title>
        <authorList>
            <person name="Moore K.R."/>
            <person name="Magnabosco C."/>
            <person name="Momper L."/>
            <person name="Gold D.A."/>
            <person name="Bosak T."/>
            <person name="Fournier G.P."/>
        </authorList>
    </citation>
    <scope>NUCLEOTIDE SEQUENCE [LARGE SCALE GENOMIC DNA]</scope>
    <source>
        <strain evidence="2 3">ULC007</strain>
    </source>
</reference>
<reference evidence="2 3" key="1">
    <citation type="submission" date="2018-02" db="EMBL/GenBank/DDBJ databases">
        <authorList>
            <person name="Cohen D.B."/>
            <person name="Kent A.D."/>
        </authorList>
    </citation>
    <scope>NUCLEOTIDE SEQUENCE [LARGE SCALE GENOMIC DNA]</scope>
    <source>
        <strain evidence="2 3">ULC007</strain>
    </source>
</reference>
<dbReference type="GO" id="GO:0016747">
    <property type="term" value="F:acyltransferase activity, transferring groups other than amino-acyl groups"/>
    <property type="evidence" value="ECO:0007669"/>
    <property type="project" value="InterPro"/>
</dbReference>
<keyword evidence="2" id="KW-0808">Transferase</keyword>
<dbReference type="STRING" id="1920490.GCA_001895925_01421"/>
<protein>
    <submittedName>
        <fullName evidence="2">N-acetyltransferase</fullName>
    </submittedName>
</protein>
<dbReference type="Pfam" id="PF13302">
    <property type="entry name" value="Acetyltransf_3"/>
    <property type="match status" value="1"/>
</dbReference>
<sequence length="165" mass="18250">MDVEIVPCSVEHLEKLIEGADAFLKAYGLQVVDGYMPFEGALQYILNQMQGSQIWHPWLPYLFLFRPDQALVGLGGFKSVPDSKRTIEIGYSVAPNYQGRGFATSAARQLIEIAFGSKLVDCVCAHTLAEHNASTRVLKKCGMTKGSETIDPDVGNLWRWEISAV</sequence>
<organism evidence="2 3">
    <name type="scientific">Phormidesmis priestleyi ULC007</name>
    <dbReference type="NCBI Taxonomy" id="1920490"/>
    <lineage>
        <taxon>Bacteria</taxon>
        <taxon>Bacillati</taxon>
        <taxon>Cyanobacteriota</taxon>
        <taxon>Cyanophyceae</taxon>
        <taxon>Leptolyngbyales</taxon>
        <taxon>Leptolyngbyaceae</taxon>
        <taxon>Phormidesmis</taxon>
    </lineage>
</organism>
<dbReference type="Gene3D" id="3.40.630.30">
    <property type="match status" value="1"/>
</dbReference>
<evidence type="ECO:0000313" key="3">
    <source>
        <dbReference type="Proteomes" id="UP000238634"/>
    </source>
</evidence>
<evidence type="ECO:0000259" key="1">
    <source>
        <dbReference type="PROSITE" id="PS51186"/>
    </source>
</evidence>
<comment type="caution">
    <text evidence="2">The sequence shown here is derived from an EMBL/GenBank/DDBJ whole genome shotgun (WGS) entry which is preliminary data.</text>
</comment>
<dbReference type="InterPro" id="IPR016181">
    <property type="entry name" value="Acyl_CoA_acyltransferase"/>
</dbReference>
<feature type="domain" description="N-acetyltransferase" evidence="1">
    <location>
        <begin position="3"/>
        <end position="163"/>
    </location>
</feature>
<dbReference type="SUPFAM" id="SSF55729">
    <property type="entry name" value="Acyl-CoA N-acyltransferases (Nat)"/>
    <property type="match status" value="1"/>
</dbReference>
<dbReference type="InterPro" id="IPR051531">
    <property type="entry name" value="N-acetyltransferase"/>
</dbReference>
<dbReference type="RefSeq" id="WP_073074141.1">
    <property type="nucleotide sequence ID" value="NZ_MPPI01000030.1"/>
</dbReference>
<gene>
    <name evidence="2" type="ORF">C7B65_18380</name>
</gene>
<proteinExistence type="predicted"/>
<dbReference type="OrthoDB" id="452315at2"/>
<dbReference type="AlphaFoldDB" id="A0A2T1DAQ0"/>
<dbReference type="InterPro" id="IPR000182">
    <property type="entry name" value="GNAT_dom"/>
</dbReference>
<accession>A0A2T1DAQ0</accession>
<dbReference type="Proteomes" id="UP000238634">
    <property type="component" value="Unassembled WGS sequence"/>
</dbReference>
<dbReference type="EMBL" id="PVWG01000027">
    <property type="protein sequence ID" value="PSB17514.1"/>
    <property type="molecule type" value="Genomic_DNA"/>
</dbReference>
<evidence type="ECO:0000313" key="2">
    <source>
        <dbReference type="EMBL" id="PSB17514.1"/>
    </source>
</evidence>
<dbReference type="PANTHER" id="PTHR43792:SF13">
    <property type="entry name" value="ACETYLTRANSFERASE"/>
    <property type="match status" value="1"/>
</dbReference>